<dbReference type="InterPro" id="IPR005702">
    <property type="entry name" value="Wzc-like_C"/>
</dbReference>
<keyword evidence="3" id="KW-0472">Membrane</keyword>
<evidence type="ECO:0000313" key="4">
    <source>
        <dbReference type="EMBL" id="QTR48620.1"/>
    </source>
</evidence>
<dbReference type="RefSeq" id="WP_210225508.1">
    <property type="nucleotide sequence ID" value="NZ_CP072800.1"/>
</dbReference>
<evidence type="ECO:0000256" key="3">
    <source>
        <dbReference type="SAM" id="Phobius"/>
    </source>
</evidence>
<dbReference type="InterPro" id="IPR015223">
    <property type="entry name" value="MipZ"/>
</dbReference>
<dbReference type="PANTHER" id="PTHR32309">
    <property type="entry name" value="TYROSINE-PROTEIN KINASE"/>
    <property type="match status" value="1"/>
</dbReference>
<gene>
    <name evidence="4" type="ORF">J8380_09905</name>
</gene>
<dbReference type="Proteomes" id="UP000672027">
    <property type="component" value="Chromosome"/>
</dbReference>
<reference evidence="4 5" key="1">
    <citation type="submission" date="2021-04" db="EMBL/GenBank/DDBJ databases">
        <title>Genomics, taxonomy and metabolism of representatives of sulfur bacteria of the genus Thiothrix: Thiothrix fructosivorans QT, Thiothrix unzii A1T and three new species, Thiothrix subterranea sp. nov., Thiothrix litoralis sp. nov. and 'Candidatus Thiothrix anitrata' sp. nov.</title>
        <authorList>
            <person name="Ravin N.V."/>
            <person name="Smolyakov D."/>
            <person name="Rudenko T.S."/>
            <person name="Mardanov A.V."/>
            <person name="Beletsky A.V."/>
            <person name="Markov N.D."/>
            <person name="Fomenkov A.I."/>
            <person name="Roberts R.J."/>
            <person name="Karnachuk O.V."/>
            <person name="Novikov A."/>
            <person name="Grabovich M.Y."/>
        </authorList>
    </citation>
    <scope>NUCLEOTIDE SEQUENCE [LARGE SCALE GENOMIC DNA]</scope>
    <source>
        <strain evidence="4 5">A52</strain>
    </source>
</reference>
<feature type="transmembrane region" description="Helical" evidence="3">
    <location>
        <begin position="216"/>
        <end position="236"/>
    </location>
</feature>
<dbReference type="EC" id="2.7.10.2" evidence="4"/>
<dbReference type="NCBIfam" id="TIGR01007">
    <property type="entry name" value="eps_fam"/>
    <property type="match status" value="1"/>
</dbReference>
<proteinExistence type="predicted"/>
<keyword evidence="5" id="KW-1185">Reference proteome</keyword>
<organism evidence="4 5">
    <name type="scientific">Candidatus Thiothrix anitrata</name>
    <dbReference type="NCBI Taxonomy" id="2823902"/>
    <lineage>
        <taxon>Bacteria</taxon>
        <taxon>Pseudomonadati</taxon>
        <taxon>Pseudomonadota</taxon>
        <taxon>Gammaproteobacteria</taxon>
        <taxon>Thiotrichales</taxon>
        <taxon>Thiotrichaceae</taxon>
        <taxon>Thiothrix</taxon>
    </lineage>
</organism>
<dbReference type="CDD" id="cd05387">
    <property type="entry name" value="BY-kinase"/>
    <property type="match status" value="1"/>
</dbReference>
<accession>A0ABX7WYA1</accession>
<keyword evidence="4" id="KW-0808">Transferase</keyword>
<sequence>MTIPLMSGPVILAKSTPVLPKDSWWRRLLRQAGLILSCVLLVVAVTVYGVLQSEPVYRAVATMQFEKERVKISETNTLERSKISMAMDDPFLYTQYEKLKSRALAERVIREVDLPVTALVAPDPVVDLLAKLQIKPLARTQLLKISYESTDSALAAALVNGVMDTLIKLNQEAQPPTISLLRKMQTLQVVSDTFMPSLEVVERARLYEVPWYVQHVRWLGVAVLGGLLLGVMLALLREKWGKKPMSVQAFQAMSGLPVLGSIPRVRGFTKRRLVQGALRNLDSPTAEAYRVATANVHFSGISRAPRIVLFTSVNPAEGKSVSAAYIAIQQARQGLKVLLIDADLRKPSLHGYLGVANRRGLSDYLRGDADVATMTQAIAAVKGLYFLAAGSKAQHPANLLSQADLPQLLQRATQYFDSIVIDAPSVLGFADALYLSAVADATVIVANAEAISPSRLLHTVEQLHRVKSNIVGCLMLRSPENAPDYRHYRLHQQYASESQDAVVLIKNKHKGLNLILTPGANAVV</sequence>
<dbReference type="InterPro" id="IPR050445">
    <property type="entry name" value="Bact_polysacc_biosynth/exp"/>
</dbReference>
<keyword evidence="3" id="KW-1133">Transmembrane helix</keyword>
<dbReference type="SUPFAM" id="SSF52540">
    <property type="entry name" value="P-loop containing nucleoside triphosphate hydrolases"/>
    <property type="match status" value="1"/>
</dbReference>
<evidence type="ECO:0000313" key="5">
    <source>
        <dbReference type="Proteomes" id="UP000672027"/>
    </source>
</evidence>
<dbReference type="PANTHER" id="PTHR32309:SF13">
    <property type="entry name" value="FERRIC ENTEROBACTIN TRANSPORT PROTEIN FEPE"/>
    <property type="match status" value="1"/>
</dbReference>
<evidence type="ECO:0000256" key="2">
    <source>
        <dbReference type="ARBA" id="ARBA00022840"/>
    </source>
</evidence>
<protein>
    <submittedName>
        <fullName evidence="4">Polysaccharide biosynthesis tyrosine autokinase</fullName>
        <ecNumber evidence="4">2.7.10.2</ecNumber>
    </submittedName>
</protein>
<feature type="transmembrane region" description="Helical" evidence="3">
    <location>
        <begin position="32"/>
        <end position="51"/>
    </location>
</feature>
<keyword evidence="3" id="KW-0812">Transmembrane</keyword>
<dbReference type="EMBL" id="CP072800">
    <property type="protein sequence ID" value="QTR48620.1"/>
    <property type="molecule type" value="Genomic_DNA"/>
</dbReference>
<evidence type="ECO:0000256" key="1">
    <source>
        <dbReference type="ARBA" id="ARBA00022741"/>
    </source>
</evidence>
<keyword evidence="2" id="KW-0067">ATP-binding</keyword>
<dbReference type="InterPro" id="IPR027417">
    <property type="entry name" value="P-loop_NTPase"/>
</dbReference>
<dbReference type="Pfam" id="PF09140">
    <property type="entry name" value="MipZ"/>
    <property type="match status" value="1"/>
</dbReference>
<dbReference type="GO" id="GO:0004715">
    <property type="term" value="F:non-membrane spanning protein tyrosine kinase activity"/>
    <property type="evidence" value="ECO:0007669"/>
    <property type="project" value="UniProtKB-EC"/>
</dbReference>
<keyword evidence="1" id="KW-0547">Nucleotide-binding</keyword>
<dbReference type="Gene3D" id="3.40.50.300">
    <property type="entry name" value="P-loop containing nucleotide triphosphate hydrolases"/>
    <property type="match status" value="1"/>
</dbReference>
<name>A0ABX7WYA1_9GAMM</name>